<keyword evidence="3" id="KW-1185">Reference proteome</keyword>
<comment type="caution">
    <text evidence="2">The sequence shown here is derived from an EMBL/GenBank/DDBJ whole genome shotgun (WGS) entry which is preliminary data.</text>
</comment>
<feature type="compositionally biased region" description="Basic residues" evidence="1">
    <location>
        <begin position="134"/>
        <end position="149"/>
    </location>
</feature>
<accession>A0A8H6VRK4</accession>
<dbReference type="GeneID" id="59351641"/>
<feature type="compositionally biased region" description="Basic residues" evidence="1">
    <location>
        <begin position="100"/>
        <end position="111"/>
    </location>
</feature>
<dbReference type="EMBL" id="JACAZF010000013">
    <property type="protein sequence ID" value="KAF7291209.1"/>
    <property type="molecule type" value="Genomic_DNA"/>
</dbReference>
<dbReference type="OrthoDB" id="3063407at2759"/>
<evidence type="ECO:0000313" key="3">
    <source>
        <dbReference type="Proteomes" id="UP000636479"/>
    </source>
</evidence>
<proteinExistence type="predicted"/>
<sequence>MNCVKCSARESPCAPPIGHIFLSGRHGVLRGYASIAELNVHALSHFLVFPGLFGGSSAYNERGWEQCALGANGKLKDASEIDFGVDPGVNDEVTPVASGSRKRRDSTKNKNRSAYNAAILAEQEEDDDGLGASKPRRKRRRTAARKSKGKDKVSGGSDEDAGDESYSGSGSESLSDSGLDDTVTNEELADSLPQKTIPEGKSRSGKPSQPKKKKARLSTPIPPIVPPAPTLLKPARQPTKETKKAAARYFYEEVNVERITLIGELPTTVTECKYHCRHCISGNGAPHIIKVSTGQKGNYNNLWNHLAACKQTLAGVKQLAKAVRGWNTPMTPGEIEIAEGRKIISTDELHQILANSGASTSDINSLEATRGEAKEAGFMGPEMVQAASM</sequence>
<name>A0A8H6VRK4_9AGAR</name>
<dbReference type="AlphaFoldDB" id="A0A8H6VRK4"/>
<feature type="region of interest" description="Disordered" evidence="1">
    <location>
        <begin position="80"/>
        <end position="238"/>
    </location>
</feature>
<feature type="compositionally biased region" description="Pro residues" evidence="1">
    <location>
        <begin position="220"/>
        <end position="229"/>
    </location>
</feature>
<evidence type="ECO:0000313" key="2">
    <source>
        <dbReference type="EMBL" id="KAF7291209.1"/>
    </source>
</evidence>
<dbReference type="Proteomes" id="UP000636479">
    <property type="component" value="Unassembled WGS sequence"/>
</dbReference>
<feature type="compositionally biased region" description="Low complexity" evidence="1">
    <location>
        <begin position="164"/>
        <end position="181"/>
    </location>
</feature>
<gene>
    <name evidence="2" type="ORF">MIND_01264300</name>
</gene>
<reference evidence="2" key="1">
    <citation type="submission" date="2020-05" db="EMBL/GenBank/DDBJ databases">
        <title>Mycena genomes resolve the evolution of fungal bioluminescence.</title>
        <authorList>
            <person name="Tsai I.J."/>
        </authorList>
    </citation>
    <scope>NUCLEOTIDE SEQUENCE</scope>
    <source>
        <strain evidence="2">171206Taipei</strain>
    </source>
</reference>
<organism evidence="2 3">
    <name type="scientific">Mycena indigotica</name>
    <dbReference type="NCBI Taxonomy" id="2126181"/>
    <lineage>
        <taxon>Eukaryota</taxon>
        <taxon>Fungi</taxon>
        <taxon>Dikarya</taxon>
        <taxon>Basidiomycota</taxon>
        <taxon>Agaricomycotina</taxon>
        <taxon>Agaricomycetes</taxon>
        <taxon>Agaricomycetidae</taxon>
        <taxon>Agaricales</taxon>
        <taxon>Marasmiineae</taxon>
        <taxon>Mycenaceae</taxon>
        <taxon>Mycena</taxon>
    </lineage>
</organism>
<dbReference type="RefSeq" id="XP_037214331.1">
    <property type="nucleotide sequence ID" value="XM_037369125.1"/>
</dbReference>
<protein>
    <submittedName>
        <fullName evidence="2">Dimer-Tnp-hAT domain-containing protein</fullName>
    </submittedName>
</protein>
<evidence type="ECO:0000256" key="1">
    <source>
        <dbReference type="SAM" id="MobiDB-lite"/>
    </source>
</evidence>